<dbReference type="OrthoDB" id="10465079at2759"/>
<gene>
    <name evidence="4" type="ORF">OXX778_LOCUS5125</name>
</gene>
<dbReference type="Proteomes" id="UP000663879">
    <property type="component" value="Unassembled WGS sequence"/>
</dbReference>
<keyword evidence="2" id="KW-0812">Transmembrane</keyword>
<evidence type="ECO:0000313" key="4">
    <source>
        <dbReference type="EMBL" id="CAF0774419.1"/>
    </source>
</evidence>
<reference evidence="4" key="1">
    <citation type="submission" date="2021-02" db="EMBL/GenBank/DDBJ databases">
        <authorList>
            <person name="Nowell W R."/>
        </authorList>
    </citation>
    <scope>NUCLEOTIDE SEQUENCE</scope>
    <source>
        <strain evidence="4">Ploen Becks lab</strain>
    </source>
</reference>
<organism evidence="4 5">
    <name type="scientific">Brachionus calyciflorus</name>
    <dbReference type="NCBI Taxonomy" id="104777"/>
    <lineage>
        <taxon>Eukaryota</taxon>
        <taxon>Metazoa</taxon>
        <taxon>Spiralia</taxon>
        <taxon>Gnathifera</taxon>
        <taxon>Rotifera</taxon>
        <taxon>Eurotatoria</taxon>
        <taxon>Monogononta</taxon>
        <taxon>Pseudotrocha</taxon>
        <taxon>Ploima</taxon>
        <taxon>Brachionidae</taxon>
        <taxon>Brachionus</taxon>
    </lineage>
</organism>
<protein>
    <submittedName>
        <fullName evidence="4">Uncharacterized protein</fullName>
    </submittedName>
</protein>
<sequence>MNVITNSALGFILVICCFGIISSEETAGKEQSVLVHFMDYKKHEFLEQLPVLTKGIADTLNAYCSNVGSKCDYLRPFEFSDKNIKFVGATEKEKFTEDTRFVLGNVYIDTEGSAETKLLPKSFTLEFLKESRDEIVKNGKVEIAYLDHELVFPPRDNLDNWIIISVSCAFCVALIILNLVCQLKISKAQRAPKSKIYNNKESGSNSKISNKSNDEDKEFPLLSREKEANYENNDSPFPIPSTPITSTVNRQINIRTNPNMRYTQV</sequence>
<evidence type="ECO:0000256" key="1">
    <source>
        <dbReference type="SAM" id="MobiDB-lite"/>
    </source>
</evidence>
<feature type="chain" id="PRO_5032393304" evidence="3">
    <location>
        <begin position="24"/>
        <end position="265"/>
    </location>
</feature>
<keyword evidence="2" id="KW-1133">Transmembrane helix</keyword>
<keyword evidence="3" id="KW-0732">Signal</keyword>
<proteinExistence type="predicted"/>
<dbReference type="EMBL" id="CAJNOC010000542">
    <property type="protein sequence ID" value="CAF0774419.1"/>
    <property type="molecule type" value="Genomic_DNA"/>
</dbReference>
<evidence type="ECO:0000313" key="5">
    <source>
        <dbReference type="Proteomes" id="UP000663879"/>
    </source>
</evidence>
<feature type="signal peptide" evidence="3">
    <location>
        <begin position="1"/>
        <end position="23"/>
    </location>
</feature>
<evidence type="ECO:0000256" key="3">
    <source>
        <dbReference type="SAM" id="SignalP"/>
    </source>
</evidence>
<keyword evidence="5" id="KW-1185">Reference proteome</keyword>
<comment type="caution">
    <text evidence="4">The sequence shown here is derived from an EMBL/GenBank/DDBJ whole genome shotgun (WGS) entry which is preliminary data.</text>
</comment>
<feature type="transmembrane region" description="Helical" evidence="2">
    <location>
        <begin position="161"/>
        <end position="181"/>
    </location>
</feature>
<feature type="region of interest" description="Disordered" evidence="1">
    <location>
        <begin position="196"/>
        <end position="242"/>
    </location>
</feature>
<keyword evidence="2" id="KW-0472">Membrane</keyword>
<evidence type="ECO:0000256" key="2">
    <source>
        <dbReference type="SAM" id="Phobius"/>
    </source>
</evidence>
<feature type="compositionally biased region" description="Low complexity" evidence="1">
    <location>
        <begin position="199"/>
        <end position="211"/>
    </location>
</feature>
<dbReference type="AlphaFoldDB" id="A0A813R178"/>
<name>A0A813R178_9BILA</name>
<accession>A0A813R178</accession>